<gene>
    <name evidence="1" type="ORF">DPMN_038823</name>
</gene>
<sequence>MISKNSDKGFFRPKNTSPHIRRRFSVKQSSAVDGNIKPDLEKAFGKLQFVVHPNNLKTVRITINVIQIYADTDDSKEEYYYYIKVYVDNGKSSATTRKKKMAADGYVSFRETVKCPLSIVDFDDMGGISFFLFKKKHWSPFETAKCVAKKKVYFKLNSDCLLAEVDLYLH</sequence>
<dbReference type="AlphaFoldDB" id="A0A9D4MDV5"/>
<evidence type="ECO:0000313" key="1">
    <source>
        <dbReference type="EMBL" id="KAH3875555.1"/>
    </source>
</evidence>
<keyword evidence="2" id="KW-1185">Reference proteome</keyword>
<reference evidence="1" key="2">
    <citation type="submission" date="2020-11" db="EMBL/GenBank/DDBJ databases">
        <authorList>
            <person name="McCartney M.A."/>
            <person name="Auch B."/>
            <person name="Kono T."/>
            <person name="Mallez S."/>
            <person name="Becker A."/>
            <person name="Gohl D.M."/>
            <person name="Silverstein K.A.T."/>
            <person name="Koren S."/>
            <person name="Bechman K.B."/>
            <person name="Herman A."/>
            <person name="Abrahante J.E."/>
            <person name="Garbe J."/>
        </authorList>
    </citation>
    <scope>NUCLEOTIDE SEQUENCE</scope>
    <source>
        <strain evidence="1">Duluth1</strain>
        <tissue evidence="1">Whole animal</tissue>
    </source>
</reference>
<accession>A0A9D4MDV5</accession>
<evidence type="ECO:0000313" key="2">
    <source>
        <dbReference type="Proteomes" id="UP000828390"/>
    </source>
</evidence>
<comment type="caution">
    <text evidence="1">The sequence shown here is derived from an EMBL/GenBank/DDBJ whole genome shotgun (WGS) entry which is preliminary data.</text>
</comment>
<organism evidence="1 2">
    <name type="scientific">Dreissena polymorpha</name>
    <name type="common">Zebra mussel</name>
    <name type="synonym">Mytilus polymorpha</name>
    <dbReference type="NCBI Taxonomy" id="45954"/>
    <lineage>
        <taxon>Eukaryota</taxon>
        <taxon>Metazoa</taxon>
        <taxon>Spiralia</taxon>
        <taxon>Lophotrochozoa</taxon>
        <taxon>Mollusca</taxon>
        <taxon>Bivalvia</taxon>
        <taxon>Autobranchia</taxon>
        <taxon>Heteroconchia</taxon>
        <taxon>Euheterodonta</taxon>
        <taxon>Imparidentia</taxon>
        <taxon>Neoheterodontei</taxon>
        <taxon>Myida</taxon>
        <taxon>Dreissenoidea</taxon>
        <taxon>Dreissenidae</taxon>
        <taxon>Dreissena</taxon>
    </lineage>
</organism>
<dbReference type="Proteomes" id="UP000828390">
    <property type="component" value="Unassembled WGS sequence"/>
</dbReference>
<name>A0A9D4MDV5_DREPO</name>
<dbReference type="EMBL" id="JAIWYP010000002">
    <property type="protein sequence ID" value="KAH3875555.1"/>
    <property type="molecule type" value="Genomic_DNA"/>
</dbReference>
<protein>
    <submittedName>
        <fullName evidence="1">Uncharacterized protein</fullName>
    </submittedName>
</protein>
<reference evidence="1" key="1">
    <citation type="journal article" date="2019" name="bioRxiv">
        <title>The Genome of the Zebra Mussel, Dreissena polymorpha: A Resource for Invasive Species Research.</title>
        <authorList>
            <person name="McCartney M.A."/>
            <person name="Auch B."/>
            <person name="Kono T."/>
            <person name="Mallez S."/>
            <person name="Zhang Y."/>
            <person name="Obille A."/>
            <person name="Becker A."/>
            <person name="Abrahante J.E."/>
            <person name="Garbe J."/>
            <person name="Badalamenti J.P."/>
            <person name="Herman A."/>
            <person name="Mangelson H."/>
            <person name="Liachko I."/>
            <person name="Sullivan S."/>
            <person name="Sone E.D."/>
            <person name="Koren S."/>
            <person name="Silverstein K.A.T."/>
            <person name="Beckman K.B."/>
            <person name="Gohl D.M."/>
        </authorList>
    </citation>
    <scope>NUCLEOTIDE SEQUENCE</scope>
    <source>
        <strain evidence="1">Duluth1</strain>
        <tissue evidence="1">Whole animal</tissue>
    </source>
</reference>
<proteinExistence type="predicted"/>